<name>A0A556APL7_9BURK</name>
<evidence type="ECO:0000256" key="5">
    <source>
        <dbReference type="ARBA" id="ARBA00023136"/>
    </source>
</evidence>
<keyword evidence="8" id="KW-1185">Reference proteome</keyword>
<proteinExistence type="predicted"/>
<comment type="caution">
    <text evidence="7">The sequence shown here is derived from an EMBL/GenBank/DDBJ whole genome shotgun (WGS) entry which is preliminary data.</text>
</comment>
<reference evidence="7 8" key="1">
    <citation type="submission" date="2019-07" db="EMBL/GenBank/DDBJ databases">
        <title>Qingshengfaniella alkalisoli gen. nov., sp. nov., isolated from saline soil.</title>
        <authorList>
            <person name="Xu L."/>
            <person name="Huang X.-X."/>
            <person name="Sun J.-Q."/>
        </authorList>
    </citation>
    <scope>NUCLEOTIDE SEQUENCE [LARGE SCALE GENOMIC DNA]</scope>
    <source>
        <strain evidence="7 8">DSM 27279</strain>
    </source>
</reference>
<protein>
    <submittedName>
        <fullName evidence="7">Glycosyltransferase family 2 protein</fullName>
    </submittedName>
</protein>
<dbReference type="InterPro" id="IPR029044">
    <property type="entry name" value="Nucleotide-diphossugar_trans"/>
</dbReference>
<keyword evidence="3" id="KW-0328">Glycosyltransferase</keyword>
<dbReference type="RefSeq" id="WP_143948475.1">
    <property type="nucleotide sequence ID" value="NZ_BAABMB010000001.1"/>
</dbReference>
<keyword evidence="2" id="KW-1003">Cell membrane</keyword>
<evidence type="ECO:0000256" key="3">
    <source>
        <dbReference type="ARBA" id="ARBA00022676"/>
    </source>
</evidence>
<dbReference type="EMBL" id="VLTJ01000023">
    <property type="protein sequence ID" value="TSH94829.1"/>
    <property type="molecule type" value="Genomic_DNA"/>
</dbReference>
<evidence type="ECO:0000313" key="8">
    <source>
        <dbReference type="Proteomes" id="UP000318405"/>
    </source>
</evidence>
<sequence length="227" mass="24165">MIGVCIPVHNEQAHLAACLQSVMAAARHPGLVAESVHIVLVLDYCRDASARIAREWPVQALAIHARNVGVARAVGAARLLALGARWLACTDADSRVAPDWLVCQLALRAPVVCGTIAVADWTPLGASAAAARAAFTARYQDRDGHRHVHGANLGMATAAYHQVGGFAPLRCSEDQHLVDRMAAAGIPIAWSARPRVYTSARPHSRVRGGFADTLRRSAGLALERSVR</sequence>
<dbReference type="PANTHER" id="PTHR43646">
    <property type="entry name" value="GLYCOSYLTRANSFERASE"/>
    <property type="match status" value="1"/>
</dbReference>
<comment type="subcellular location">
    <subcellularLocation>
        <location evidence="1">Cell membrane</location>
    </subcellularLocation>
</comment>
<evidence type="ECO:0000256" key="2">
    <source>
        <dbReference type="ARBA" id="ARBA00022475"/>
    </source>
</evidence>
<dbReference type="CDD" id="cd00761">
    <property type="entry name" value="Glyco_tranf_GTA_type"/>
    <property type="match status" value="1"/>
</dbReference>
<gene>
    <name evidence="7" type="ORF">FOZ76_11845</name>
</gene>
<dbReference type="PANTHER" id="PTHR43646:SF2">
    <property type="entry name" value="GLYCOSYLTRANSFERASE 2-LIKE DOMAIN-CONTAINING PROTEIN"/>
    <property type="match status" value="1"/>
</dbReference>
<dbReference type="Gene3D" id="3.90.550.10">
    <property type="entry name" value="Spore Coat Polysaccharide Biosynthesis Protein SpsA, Chain A"/>
    <property type="match status" value="1"/>
</dbReference>
<dbReference type="Proteomes" id="UP000318405">
    <property type="component" value="Unassembled WGS sequence"/>
</dbReference>
<evidence type="ECO:0000313" key="7">
    <source>
        <dbReference type="EMBL" id="TSH94829.1"/>
    </source>
</evidence>
<evidence type="ECO:0000256" key="1">
    <source>
        <dbReference type="ARBA" id="ARBA00004236"/>
    </source>
</evidence>
<dbReference type="InterPro" id="IPR001173">
    <property type="entry name" value="Glyco_trans_2-like"/>
</dbReference>
<keyword evidence="5" id="KW-0472">Membrane</keyword>
<accession>A0A556APL7</accession>
<dbReference type="AlphaFoldDB" id="A0A556APL7"/>
<dbReference type="OrthoDB" id="9777873at2"/>
<dbReference type="Pfam" id="PF00535">
    <property type="entry name" value="Glycos_transf_2"/>
    <property type="match status" value="1"/>
</dbReference>
<dbReference type="GO" id="GO:0016757">
    <property type="term" value="F:glycosyltransferase activity"/>
    <property type="evidence" value="ECO:0007669"/>
    <property type="project" value="UniProtKB-KW"/>
</dbReference>
<dbReference type="SUPFAM" id="SSF53448">
    <property type="entry name" value="Nucleotide-diphospho-sugar transferases"/>
    <property type="match status" value="1"/>
</dbReference>
<organism evidence="7 8">
    <name type="scientific">Verticiella sediminum</name>
    <dbReference type="NCBI Taxonomy" id="1247510"/>
    <lineage>
        <taxon>Bacteria</taxon>
        <taxon>Pseudomonadati</taxon>
        <taxon>Pseudomonadota</taxon>
        <taxon>Betaproteobacteria</taxon>
        <taxon>Burkholderiales</taxon>
        <taxon>Alcaligenaceae</taxon>
        <taxon>Verticiella</taxon>
    </lineage>
</organism>
<dbReference type="GO" id="GO:0005886">
    <property type="term" value="C:plasma membrane"/>
    <property type="evidence" value="ECO:0007669"/>
    <property type="project" value="UniProtKB-SubCell"/>
</dbReference>
<feature type="domain" description="Glycosyltransferase 2-like" evidence="6">
    <location>
        <begin position="4"/>
        <end position="101"/>
    </location>
</feature>
<evidence type="ECO:0000259" key="6">
    <source>
        <dbReference type="Pfam" id="PF00535"/>
    </source>
</evidence>
<keyword evidence="4 7" id="KW-0808">Transferase</keyword>
<evidence type="ECO:0000256" key="4">
    <source>
        <dbReference type="ARBA" id="ARBA00022679"/>
    </source>
</evidence>